<dbReference type="Proteomes" id="UP000706926">
    <property type="component" value="Unassembled WGS sequence"/>
</dbReference>
<name>A0ABS4FJ73_9BACL</name>
<protein>
    <submittedName>
        <fullName evidence="2">Uncharacterized protein</fullName>
    </submittedName>
</protein>
<evidence type="ECO:0000256" key="1">
    <source>
        <dbReference type="SAM" id="MobiDB-lite"/>
    </source>
</evidence>
<evidence type="ECO:0000313" key="3">
    <source>
        <dbReference type="Proteomes" id="UP000706926"/>
    </source>
</evidence>
<keyword evidence="3" id="KW-1185">Reference proteome</keyword>
<accession>A0ABS4FJ73</accession>
<feature type="region of interest" description="Disordered" evidence="1">
    <location>
        <begin position="1"/>
        <end position="37"/>
    </location>
</feature>
<sequence length="63" mass="6721">MHTHQPRSNPAPYLTRRQQVSGVQRAAPSGPSLVGRVWEGQTNPSSISRISFAATICVCSVGS</sequence>
<reference evidence="2 3" key="1">
    <citation type="submission" date="2021-03" db="EMBL/GenBank/DDBJ databases">
        <title>Genomic Encyclopedia of Type Strains, Phase IV (KMG-IV): sequencing the most valuable type-strain genomes for metagenomic binning, comparative biology and taxonomic classification.</title>
        <authorList>
            <person name="Goeker M."/>
        </authorList>
    </citation>
    <scope>NUCLEOTIDE SEQUENCE [LARGE SCALE GENOMIC DNA]</scope>
    <source>
        <strain evidence="2 3">DSM 15596</strain>
    </source>
</reference>
<evidence type="ECO:0000313" key="2">
    <source>
        <dbReference type="EMBL" id="MBP1896302.1"/>
    </source>
</evidence>
<comment type="caution">
    <text evidence="2">The sequence shown here is derived from an EMBL/GenBank/DDBJ whole genome shotgun (WGS) entry which is preliminary data.</text>
</comment>
<proteinExistence type="predicted"/>
<organism evidence="2 3">
    <name type="scientific">Paenibacillus lactis</name>
    <dbReference type="NCBI Taxonomy" id="228574"/>
    <lineage>
        <taxon>Bacteria</taxon>
        <taxon>Bacillati</taxon>
        <taxon>Bacillota</taxon>
        <taxon>Bacilli</taxon>
        <taxon>Bacillales</taxon>
        <taxon>Paenibacillaceae</taxon>
        <taxon>Paenibacillus</taxon>
    </lineage>
</organism>
<dbReference type="EMBL" id="JAGGKI010000022">
    <property type="protein sequence ID" value="MBP1896302.1"/>
    <property type="molecule type" value="Genomic_DNA"/>
</dbReference>
<gene>
    <name evidence="2" type="ORF">J2Z18_005429</name>
</gene>